<evidence type="ECO:0000313" key="1">
    <source>
        <dbReference type="EMBL" id="MRI80727.1"/>
    </source>
</evidence>
<dbReference type="InterPro" id="IPR051454">
    <property type="entry name" value="RNA/ubiquinone_mod_enzymes"/>
</dbReference>
<dbReference type="EMBL" id="WJQS01000002">
    <property type="protein sequence ID" value="MRI84944.1"/>
    <property type="molecule type" value="Genomic_DNA"/>
</dbReference>
<reference evidence="3 4" key="1">
    <citation type="submission" date="2019-11" db="EMBL/GenBank/DDBJ databases">
        <title>Characterisation of Fundicoccus ignavus gen. nov. sp. nov., a novel genus of the family Aerococcaceae isolated from bulk tank milk.</title>
        <authorList>
            <person name="Siebert A."/>
            <person name="Huptas C."/>
            <person name="Wenning M."/>
            <person name="Scherer S."/>
            <person name="Doll E.V."/>
        </authorList>
    </citation>
    <scope>NUCLEOTIDE SEQUENCE [LARGE SCALE GENOMIC DNA]</scope>
    <source>
        <strain evidence="1 4">DSM 109653</strain>
        <strain evidence="2 3">WS4759</strain>
    </source>
</reference>
<protein>
    <submittedName>
        <fullName evidence="2">U32 family peptidase</fullName>
    </submittedName>
</protein>
<sequence length="306" mass="35506">MIELIATAESLTQGIELLKSGVDRVVVGEEVFGLRVPGYLSFEEILELTNLAHRLEKKIIVAANAILHNDKIDKARPFLRKLKEIGVDQLLVGDTGLIQIMKETEYYIPYIYDASVLVTSHGQINFWKNYGAIEAMVAREVPYVELEKLAPEVQIPIIVQVYGAQCIHQSKRNLLDNYFRYIEKEPIDFSKRHLFLSEPTKKQTHYSIYQDSHGTHVFANNDINLIKHLDMLFNIKANIWYLDGIYTPGNNYVEIVKQYLNARELLENYEWSEHKIEHLSNRINELHPVNRELATNFFLYSAEKVK</sequence>
<name>A0A6I2GE81_9LACT</name>
<accession>A0A6I2GE81</accession>
<evidence type="ECO:0000313" key="2">
    <source>
        <dbReference type="EMBL" id="MRI84944.1"/>
    </source>
</evidence>
<dbReference type="EMBL" id="WJQR01000001">
    <property type="protein sequence ID" value="MRI80727.1"/>
    <property type="molecule type" value="Genomic_DNA"/>
</dbReference>
<comment type="caution">
    <text evidence="2">The sequence shown here is derived from an EMBL/GenBank/DDBJ whole genome shotgun (WGS) entry which is preliminary data.</text>
</comment>
<dbReference type="Proteomes" id="UP000469870">
    <property type="component" value="Unassembled WGS sequence"/>
</dbReference>
<proteinExistence type="predicted"/>
<dbReference type="RefSeq" id="WP_153861215.1">
    <property type="nucleotide sequence ID" value="NZ_WJQR01000001.1"/>
</dbReference>
<dbReference type="Proteomes" id="UP000430975">
    <property type="component" value="Unassembled WGS sequence"/>
</dbReference>
<evidence type="ECO:0000313" key="3">
    <source>
        <dbReference type="Proteomes" id="UP000430975"/>
    </source>
</evidence>
<dbReference type="InterPro" id="IPR001539">
    <property type="entry name" value="Peptidase_U32"/>
</dbReference>
<dbReference type="PANTHER" id="PTHR30217:SF12">
    <property type="entry name" value="U32 FAMILY PEPTIDASE"/>
    <property type="match status" value="1"/>
</dbReference>
<dbReference type="PANTHER" id="PTHR30217">
    <property type="entry name" value="PEPTIDASE U32 FAMILY"/>
    <property type="match status" value="1"/>
</dbReference>
<dbReference type="Pfam" id="PF01136">
    <property type="entry name" value="Peptidase_U32"/>
    <property type="match status" value="1"/>
</dbReference>
<gene>
    <name evidence="2" type="ORF">GIY09_03390</name>
    <name evidence="1" type="ORF">GIY11_01595</name>
</gene>
<dbReference type="AlphaFoldDB" id="A0A6I2GE81"/>
<organism evidence="2 3">
    <name type="scientific">Fundicoccus ignavus</name>
    <dbReference type="NCBI Taxonomy" id="2664442"/>
    <lineage>
        <taxon>Bacteria</taxon>
        <taxon>Bacillati</taxon>
        <taxon>Bacillota</taxon>
        <taxon>Bacilli</taxon>
        <taxon>Lactobacillales</taxon>
        <taxon>Aerococcaceae</taxon>
        <taxon>Fundicoccus</taxon>
    </lineage>
</organism>
<keyword evidence="3" id="KW-1185">Reference proteome</keyword>
<evidence type="ECO:0000313" key="4">
    <source>
        <dbReference type="Proteomes" id="UP000469870"/>
    </source>
</evidence>